<feature type="transmembrane region" description="Helical" evidence="12">
    <location>
        <begin position="129"/>
        <end position="149"/>
    </location>
</feature>
<organism evidence="13">
    <name type="scientific">Pelagia noctiluca</name>
    <name type="common">Mauve stinger</name>
    <name type="synonym">Jellyfish</name>
    <dbReference type="NCBI Taxonomy" id="400838"/>
    <lineage>
        <taxon>Eukaryota</taxon>
        <taxon>Metazoa</taxon>
        <taxon>Cnidaria</taxon>
        <taxon>Scyphozoa</taxon>
        <taxon>Semaeostomeae</taxon>
        <taxon>Pelagiidae</taxon>
        <taxon>Pelagia</taxon>
    </lineage>
</organism>
<dbReference type="GO" id="GO:0045259">
    <property type="term" value="C:proton-transporting ATP synthase complex"/>
    <property type="evidence" value="ECO:0007669"/>
    <property type="project" value="UniProtKB-KW"/>
</dbReference>
<evidence type="ECO:0000256" key="5">
    <source>
        <dbReference type="ARBA" id="ARBA00022692"/>
    </source>
</evidence>
<evidence type="ECO:0000313" key="13">
    <source>
        <dbReference type="EMBL" id="AER54628.1"/>
    </source>
</evidence>
<dbReference type="Gene3D" id="1.20.120.220">
    <property type="entry name" value="ATP synthase, F0 complex, subunit A"/>
    <property type="match status" value="1"/>
</dbReference>
<dbReference type="NCBIfam" id="TIGR01131">
    <property type="entry name" value="ATP_synt_6_or_A"/>
    <property type="match status" value="1"/>
</dbReference>
<reference evidence="13" key="1">
    <citation type="journal article" date="2012" name="Genome Biol. Evol.">
        <title>Evolution of linear mitochondrial genomes in medusozoan cnidarians.</title>
        <authorList>
            <person name="Kayal E."/>
            <person name="Bentlage B."/>
            <person name="Collins A.G."/>
            <person name="Kayal M."/>
            <person name="Pirro S."/>
            <person name="Lavrov D.V."/>
        </authorList>
    </citation>
    <scope>NUCLEOTIDE SEQUENCE</scope>
</reference>
<dbReference type="InterPro" id="IPR000568">
    <property type="entry name" value="ATP_synth_F0_asu"/>
</dbReference>
<feature type="transmembrane region" description="Helical" evidence="12">
    <location>
        <begin position="103"/>
        <end position="122"/>
    </location>
</feature>
<dbReference type="GO" id="GO:0046933">
    <property type="term" value="F:proton-transporting ATP synthase activity, rotational mechanism"/>
    <property type="evidence" value="ECO:0007669"/>
    <property type="project" value="TreeGrafter"/>
</dbReference>
<sequence>MFASYFDQFTLVNIALELVTNSSLMLLSALVLSYVFFSNKWLVPTRWQMVIEAIYTHWSGLIKDSLGQKGLVYFPWLVGLFSLLLWLNVLGLFPYVFTVGTHIVVTFGLSLSIITCVTIMGIKNFKGDFFSLLMPQGAPLALAPLLVLIETASYVSRALSLGIRLAANLSAGHLLFAILASFGFQMIMNNYFMLSLFPIAIMVFITVLEIAVAVIQAYVFCLLTSIYLEDTLKSH</sequence>
<dbReference type="InterPro" id="IPR045083">
    <property type="entry name" value="ATP_synth_F0_asu_bact/mt"/>
</dbReference>
<dbReference type="Pfam" id="PF00119">
    <property type="entry name" value="ATP-synt_A"/>
    <property type="match status" value="1"/>
</dbReference>
<feature type="transmembrane region" description="Helical" evidence="12">
    <location>
        <begin position="161"/>
        <end position="184"/>
    </location>
</feature>
<comment type="subcellular location">
    <subcellularLocation>
        <location evidence="1">Membrane</location>
        <topology evidence="1">Multi-pass membrane protein</topology>
    </subcellularLocation>
    <subcellularLocation>
        <location evidence="11">Mitochondrion inner membrane</location>
        <topology evidence="11">Multi-pass membrane protein</topology>
    </subcellularLocation>
</comment>
<keyword evidence="7 12" id="KW-1133">Transmembrane helix</keyword>
<keyword evidence="10" id="KW-0066">ATP synthesis</keyword>
<gene>
    <name evidence="13" type="primary">atp6</name>
</gene>
<keyword evidence="9 12" id="KW-0472">Membrane</keyword>
<dbReference type="AlphaFoldDB" id="G9ISX9"/>
<keyword evidence="13" id="KW-0378">Hydrolase</keyword>
<keyword evidence="6" id="KW-0375">Hydrogen ion transport</keyword>
<keyword evidence="4" id="KW-0138">CF(0)</keyword>
<dbReference type="GO" id="GO:0016787">
    <property type="term" value="F:hydrolase activity"/>
    <property type="evidence" value="ECO:0007669"/>
    <property type="project" value="UniProtKB-KW"/>
</dbReference>
<dbReference type="CDD" id="cd00310">
    <property type="entry name" value="ATP-synt_Fo_a_6"/>
    <property type="match status" value="1"/>
</dbReference>
<proteinExistence type="inferred from homology"/>
<keyword evidence="5 12" id="KW-0812">Transmembrane</keyword>
<evidence type="ECO:0000256" key="12">
    <source>
        <dbReference type="SAM" id="Phobius"/>
    </source>
</evidence>
<dbReference type="InterPro" id="IPR035908">
    <property type="entry name" value="F0_ATP_A_sf"/>
</dbReference>
<feature type="transmembrane region" description="Helical" evidence="12">
    <location>
        <begin position="71"/>
        <end position="97"/>
    </location>
</feature>
<keyword evidence="8" id="KW-0406">Ion transport</keyword>
<feature type="transmembrane region" description="Helical" evidence="12">
    <location>
        <begin position="196"/>
        <end position="228"/>
    </location>
</feature>
<dbReference type="PRINTS" id="PR00123">
    <property type="entry name" value="ATPASEA"/>
</dbReference>
<feature type="transmembrane region" description="Helical" evidence="12">
    <location>
        <begin position="12"/>
        <end position="37"/>
    </location>
</feature>
<dbReference type="PANTHER" id="PTHR11410">
    <property type="entry name" value="ATP SYNTHASE SUBUNIT A"/>
    <property type="match status" value="1"/>
</dbReference>
<protein>
    <recommendedName>
        <fullName evidence="11">ATP synthase subunit a</fullName>
    </recommendedName>
</protein>
<dbReference type="HAMAP" id="MF_01393">
    <property type="entry name" value="ATP_synth_a_bact"/>
    <property type="match status" value="1"/>
</dbReference>
<name>G9ISX9_PELNO</name>
<dbReference type="EMBL" id="JN700949">
    <property type="protein sequence ID" value="AER54628.1"/>
    <property type="molecule type" value="Genomic_DNA"/>
</dbReference>
<evidence type="ECO:0000256" key="8">
    <source>
        <dbReference type="ARBA" id="ARBA00023065"/>
    </source>
</evidence>
<keyword evidence="3" id="KW-0813">Transport</keyword>
<evidence type="ECO:0000256" key="3">
    <source>
        <dbReference type="ARBA" id="ARBA00022448"/>
    </source>
</evidence>
<dbReference type="SUPFAM" id="SSF81336">
    <property type="entry name" value="F1F0 ATP synthase subunit A"/>
    <property type="match status" value="1"/>
</dbReference>
<evidence type="ECO:0000256" key="4">
    <source>
        <dbReference type="ARBA" id="ARBA00022547"/>
    </source>
</evidence>
<dbReference type="PROSITE" id="PS00449">
    <property type="entry name" value="ATPASE_A"/>
    <property type="match status" value="1"/>
</dbReference>
<dbReference type="GO" id="GO:0005743">
    <property type="term" value="C:mitochondrial inner membrane"/>
    <property type="evidence" value="ECO:0007669"/>
    <property type="project" value="UniProtKB-SubCell"/>
</dbReference>
<keyword evidence="13" id="KW-0496">Mitochondrion</keyword>
<evidence type="ECO:0000256" key="1">
    <source>
        <dbReference type="ARBA" id="ARBA00004141"/>
    </source>
</evidence>
<evidence type="ECO:0000256" key="6">
    <source>
        <dbReference type="ARBA" id="ARBA00022781"/>
    </source>
</evidence>
<comment type="similarity">
    <text evidence="2">Belongs to the ATPase A chain family.</text>
</comment>
<evidence type="ECO:0000256" key="11">
    <source>
        <dbReference type="RuleBase" id="RU004450"/>
    </source>
</evidence>
<evidence type="ECO:0000256" key="2">
    <source>
        <dbReference type="ARBA" id="ARBA00006810"/>
    </source>
</evidence>
<dbReference type="PANTHER" id="PTHR11410:SF0">
    <property type="entry name" value="ATP SYNTHASE SUBUNIT A"/>
    <property type="match status" value="1"/>
</dbReference>
<dbReference type="InterPro" id="IPR023011">
    <property type="entry name" value="ATP_synth_F0_asu_AS"/>
</dbReference>
<evidence type="ECO:0000256" key="7">
    <source>
        <dbReference type="ARBA" id="ARBA00022989"/>
    </source>
</evidence>
<evidence type="ECO:0000256" key="10">
    <source>
        <dbReference type="ARBA" id="ARBA00023310"/>
    </source>
</evidence>
<geneLocation type="mitochondrion" evidence="13"/>
<evidence type="ECO:0000256" key="9">
    <source>
        <dbReference type="ARBA" id="ARBA00023136"/>
    </source>
</evidence>
<accession>G9ISX9</accession>